<dbReference type="SUPFAM" id="SSF81383">
    <property type="entry name" value="F-box domain"/>
    <property type="match status" value="4"/>
</dbReference>
<evidence type="ECO:0000313" key="4">
    <source>
        <dbReference type="Proteomes" id="UP000824890"/>
    </source>
</evidence>
<dbReference type="PANTHER" id="PTHR31900">
    <property type="entry name" value="F-BOX/RNI SUPERFAMILY PROTEIN-RELATED"/>
    <property type="match status" value="1"/>
</dbReference>
<dbReference type="InterPro" id="IPR055411">
    <property type="entry name" value="LRR_FXL15/At3g58940/PEG3-like"/>
</dbReference>
<dbReference type="Pfam" id="PF23622">
    <property type="entry name" value="LRR_At1g61320_AtMIF1"/>
    <property type="match status" value="1"/>
</dbReference>
<accession>A0ABQ7Y0K6</accession>
<dbReference type="InterPro" id="IPR032675">
    <property type="entry name" value="LRR_dom_sf"/>
</dbReference>
<keyword evidence="4" id="KW-1185">Reference proteome</keyword>
<name>A0ABQ7Y0K6_BRANA</name>
<dbReference type="InterPro" id="IPR053781">
    <property type="entry name" value="F-box_AtFBL13-like"/>
</dbReference>
<dbReference type="CDD" id="cd22160">
    <property type="entry name" value="F-box_AtFBL13-like"/>
    <property type="match status" value="3"/>
</dbReference>
<gene>
    <name evidence="3" type="ORF">HID58_089956</name>
</gene>
<dbReference type="InterPro" id="IPR006553">
    <property type="entry name" value="Leu-rich_rpt_Cys-con_subtyp"/>
</dbReference>
<dbReference type="PANTHER" id="PTHR31900:SF30">
    <property type="entry name" value="SUPERFAMILY PROTEIN, PUTATIVE-RELATED"/>
    <property type="match status" value="1"/>
</dbReference>
<organism evidence="3 4">
    <name type="scientific">Brassica napus</name>
    <name type="common">Rape</name>
    <dbReference type="NCBI Taxonomy" id="3708"/>
    <lineage>
        <taxon>Eukaryota</taxon>
        <taxon>Viridiplantae</taxon>
        <taxon>Streptophyta</taxon>
        <taxon>Embryophyta</taxon>
        <taxon>Tracheophyta</taxon>
        <taxon>Spermatophyta</taxon>
        <taxon>Magnoliopsida</taxon>
        <taxon>eudicotyledons</taxon>
        <taxon>Gunneridae</taxon>
        <taxon>Pentapetalae</taxon>
        <taxon>rosids</taxon>
        <taxon>malvids</taxon>
        <taxon>Brassicales</taxon>
        <taxon>Brassicaceae</taxon>
        <taxon>Brassiceae</taxon>
        <taxon>Brassica</taxon>
    </lineage>
</organism>
<dbReference type="SUPFAM" id="SSF52058">
    <property type="entry name" value="L domain-like"/>
    <property type="match status" value="1"/>
</dbReference>
<reference evidence="3 4" key="1">
    <citation type="submission" date="2021-05" db="EMBL/GenBank/DDBJ databases">
        <title>Genome Assembly of Synthetic Allotetraploid Brassica napus Reveals Homoeologous Exchanges between Subgenomes.</title>
        <authorList>
            <person name="Davis J.T."/>
        </authorList>
    </citation>
    <scope>NUCLEOTIDE SEQUENCE [LARGE SCALE GENOMIC DNA]</scope>
    <source>
        <strain evidence="4">cv. Da-Ae</strain>
        <tissue evidence="3">Seedling</tissue>
    </source>
</reference>
<dbReference type="SMART" id="SM00256">
    <property type="entry name" value="FBOX"/>
    <property type="match status" value="4"/>
</dbReference>
<dbReference type="InterPro" id="IPR050232">
    <property type="entry name" value="FBL13/AtMIF1-like"/>
</dbReference>
<evidence type="ECO:0000313" key="3">
    <source>
        <dbReference type="EMBL" id="KAH0861695.1"/>
    </source>
</evidence>
<dbReference type="Gene3D" id="1.20.1280.50">
    <property type="match status" value="2"/>
</dbReference>
<proteinExistence type="predicted"/>
<keyword evidence="1" id="KW-0472">Membrane</keyword>
<sequence>MKTYHKINRAMDSSVDGTVDIISSMPQEILHHILSFIPTQFAIRTSALSRGWRHIWCHTPFLDFDCSYIHGHRRQLTARDINQTIRSYRSPKVTSFHLSMSRNIREHEINSWIEFVLSRNVEKLSLVLDGLPNDHVLEKIFFLSSSLTQLCIRNFDMIAVVSWKSLRNLTLGECNLNDESIPNILSGSPVLETLELDYCRGPQRLDLSKSRSLRRLVIYLRKEPTEIVAPHLHYLSLESFNDGPCTLVDVSSLAEARIHIVVDNYSPPLNLNFLQTMVLKLLAKLQNVKRLTFTGTVLQILSLVELRGVPFPTFKVETLTVETRFTRSVIPGLARLLQNSPELEKLIAHATRLFGIPDRDLDRYMDSESLNPDECWRSKYEIFPTLLEFGSVMSCKDGTWKLMASFMEMVMRNVKRLETLVVGLECNKPKGSDARWFEELLQMLQSLSNNNNNTHSVSQNYSIDAHLWNLPDAILHFILSAIPTKPTIKTSVLSKRWRHVWCETPSLSLDTHRVTINIDSCLLSFVILVSGITIFLMAFTPILLSMPPEILHHILSFIRTQYAIRTSVLSRGWRHVWCETPFLDFDCFHRYGIRRQLTAQDISQTLILYRAPKITSCHLRMPRNLREHEMNSWIEFVVSRNVEKLSLFFDCYPNHVFEKIFYLSSSLKQLCIWHCDMMIPGCTVSLKSLRKLKLWDCHLYDESVANILSGSPVLETLRLDYCTGPQRLDLSKSPSLRRLKILWCPGPTEIVAPHVHYLSLSNSSEPPPTLVDVSSLTEASIDIIDSVNLCRLLNADFLQTMVLKMLAKLQNVKRLTFTGPILEILSLAELHGVPFPTFKVETLTVETNFTRYVIPGLARLLQNSPELKMLIAHAGYQVGIQDRDLDRYMDSEGLNRDECWRSKYEVFPTSLEFCRMIRCKDEMWKLMASFMEMVIRNVKTLETLVVGLEYVVNPTDGHDFISSLPDAILHLILSSIPTKSAIRTSALSKRWRHVWSETPSLSIDSHRVVARSINKTLSTFSSPKVATFHLRTCLANRIQHVDTWIEFAVNRHAEKLSLEFRDTRVRDYDFPDSFYANSTVKELLIESGSVVMKPKRDVSWTSLKSLSLSYCKLSDDALVKILSGCPLLESLELMFCDEFRCLDLSRSPRVVRLEIDRSDWFLGPTEIVAPHVHCLRLRHSRLPCRLVDVSCLKEANLNIYFCDLGTLTGDFLQGNVVKMLAKLQNVEKLTVGATFLQMLSLAALCDVRFPTLKVECLTLETMIVRSVVPGITRLLQNSPALRKLTIHTVKCSIISEAHLNSYLRSHSLNQRQCWRSKDTAFPGSMETISMLVGKYAESNLVASFVERLLRSTRSLETMVVLLVGYLDASGFEELVAMATRLSHKRNVFISIKQSHVQNVSNTFS</sequence>
<comment type="caution">
    <text evidence="3">The sequence shown here is derived from an EMBL/GenBank/DDBJ whole genome shotgun (WGS) entry which is preliminary data.</text>
</comment>
<feature type="domain" description="F-box" evidence="2">
    <location>
        <begin position="958"/>
        <end position="994"/>
    </location>
</feature>
<evidence type="ECO:0000259" key="2">
    <source>
        <dbReference type="PROSITE" id="PS50181"/>
    </source>
</evidence>
<dbReference type="Pfam" id="PF24758">
    <property type="entry name" value="LRR_At5g56370"/>
    <property type="match status" value="2"/>
</dbReference>
<dbReference type="Gene3D" id="3.80.10.10">
    <property type="entry name" value="Ribonuclease Inhibitor"/>
    <property type="match status" value="3"/>
</dbReference>
<protein>
    <recommendedName>
        <fullName evidence="2">F-box domain-containing protein</fullName>
    </recommendedName>
</protein>
<keyword evidence="1" id="KW-0812">Transmembrane</keyword>
<dbReference type="Proteomes" id="UP000824890">
    <property type="component" value="Unassembled WGS sequence"/>
</dbReference>
<feature type="transmembrane region" description="Helical" evidence="1">
    <location>
        <begin position="522"/>
        <end position="544"/>
    </location>
</feature>
<dbReference type="Pfam" id="PF00646">
    <property type="entry name" value="F-box"/>
    <property type="match status" value="4"/>
</dbReference>
<dbReference type="InterPro" id="IPR001810">
    <property type="entry name" value="F-box_dom"/>
</dbReference>
<dbReference type="SUPFAM" id="SSF52047">
    <property type="entry name" value="RNI-like"/>
    <property type="match status" value="1"/>
</dbReference>
<dbReference type="SMART" id="SM00367">
    <property type="entry name" value="LRR_CC"/>
    <property type="match status" value="3"/>
</dbReference>
<dbReference type="PROSITE" id="PS50181">
    <property type="entry name" value="FBOX"/>
    <property type="match status" value="1"/>
</dbReference>
<evidence type="ECO:0000256" key="1">
    <source>
        <dbReference type="SAM" id="Phobius"/>
    </source>
</evidence>
<dbReference type="EMBL" id="JAGKQM010000019">
    <property type="protein sequence ID" value="KAH0861695.1"/>
    <property type="molecule type" value="Genomic_DNA"/>
</dbReference>
<keyword evidence="1" id="KW-1133">Transmembrane helix</keyword>
<dbReference type="InterPro" id="IPR055357">
    <property type="entry name" value="LRR_At1g61320_AtMIF1"/>
</dbReference>
<dbReference type="InterPro" id="IPR036047">
    <property type="entry name" value="F-box-like_dom_sf"/>
</dbReference>